<comment type="caution">
    <text evidence="2">The sequence shown here is derived from an EMBL/GenBank/DDBJ whole genome shotgun (WGS) entry which is preliminary data.</text>
</comment>
<dbReference type="EMBL" id="JAAMPI010001444">
    <property type="protein sequence ID" value="KAF4625183.1"/>
    <property type="molecule type" value="Genomic_DNA"/>
</dbReference>
<dbReference type="Proteomes" id="UP000566819">
    <property type="component" value="Unassembled WGS sequence"/>
</dbReference>
<gene>
    <name evidence="2" type="ORF">G7Y89_g12988</name>
</gene>
<keyword evidence="3" id="KW-1185">Reference proteome</keyword>
<reference evidence="2 3" key="1">
    <citation type="submission" date="2020-03" db="EMBL/GenBank/DDBJ databases">
        <title>Draft Genome Sequence of Cudoniella acicularis.</title>
        <authorList>
            <person name="Buettner E."/>
            <person name="Kellner H."/>
        </authorList>
    </citation>
    <scope>NUCLEOTIDE SEQUENCE [LARGE SCALE GENOMIC DNA]</scope>
    <source>
        <strain evidence="2 3">DSM 108380</strain>
    </source>
</reference>
<accession>A0A8H4VWG5</accession>
<evidence type="ECO:0000256" key="1">
    <source>
        <dbReference type="SAM" id="MobiDB-lite"/>
    </source>
</evidence>
<organism evidence="2 3">
    <name type="scientific">Cudoniella acicularis</name>
    <dbReference type="NCBI Taxonomy" id="354080"/>
    <lineage>
        <taxon>Eukaryota</taxon>
        <taxon>Fungi</taxon>
        <taxon>Dikarya</taxon>
        <taxon>Ascomycota</taxon>
        <taxon>Pezizomycotina</taxon>
        <taxon>Leotiomycetes</taxon>
        <taxon>Helotiales</taxon>
        <taxon>Tricladiaceae</taxon>
        <taxon>Cudoniella</taxon>
    </lineage>
</organism>
<dbReference type="OrthoDB" id="3492129at2759"/>
<evidence type="ECO:0000313" key="2">
    <source>
        <dbReference type="EMBL" id="KAF4625183.1"/>
    </source>
</evidence>
<name>A0A8H4VWG5_9HELO</name>
<protein>
    <submittedName>
        <fullName evidence="2">Uncharacterized protein</fullName>
    </submittedName>
</protein>
<evidence type="ECO:0000313" key="3">
    <source>
        <dbReference type="Proteomes" id="UP000566819"/>
    </source>
</evidence>
<feature type="region of interest" description="Disordered" evidence="1">
    <location>
        <begin position="285"/>
        <end position="306"/>
    </location>
</feature>
<proteinExistence type="predicted"/>
<feature type="region of interest" description="Disordered" evidence="1">
    <location>
        <begin position="1"/>
        <end position="37"/>
    </location>
</feature>
<dbReference type="AlphaFoldDB" id="A0A8H4VWG5"/>
<sequence length="395" mass="43865">MAVSTETPRKHHGDLQPIAVGPLPSPPLRRQLSSTSTAFPSPTVVAAHAYRLERAPASADAAVFPRRKSLLEAEPFPRRHSVIAIPFDLASHLSTFTFSPTGKRLPAVPETIELSPDPDIKIENGTNVEDTDVQMTGTNTSNGNILVQNDLTKIKDIATTTKARQFSTVTSTLPQKVPFNYIHDHLHDWGAVYLNNASTADAFINAVSLRRPSISPSPPPSPKHQTQNHNLVTIRAHVIPRAKERKPFIIQRQFDIDDLRTSLPIPSPSPAHPHPQTHHTEMENAATNNYNNKLRRSSRTTTTTRRASALPLKANTQTQMQTQAQRRKSLDHGHVHTHESIFSAKGPTPIHVEYALHYLPVLGALLLSGHIRKRDTIDLPLPHPAVWKEVLYYVL</sequence>